<dbReference type="CDD" id="cd00190">
    <property type="entry name" value="Tryp_SPc"/>
    <property type="match status" value="1"/>
</dbReference>
<evidence type="ECO:0000256" key="1">
    <source>
        <dbReference type="ARBA" id="ARBA00023157"/>
    </source>
</evidence>
<dbReference type="PRINTS" id="PR00722">
    <property type="entry name" value="CHYMOTRYPSIN"/>
</dbReference>
<dbReference type="PANTHER" id="PTHR24260">
    <property type="match status" value="1"/>
</dbReference>
<dbReference type="InterPro" id="IPR009003">
    <property type="entry name" value="Peptidase_S1_PA"/>
</dbReference>
<dbReference type="Pfam" id="PF00089">
    <property type="entry name" value="Trypsin"/>
    <property type="match status" value="1"/>
</dbReference>
<evidence type="ECO:0000256" key="2">
    <source>
        <dbReference type="SAM" id="SignalP"/>
    </source>
</evidence>
<gene>
    <name evidence="4" type="ORF">Zmor_015430</name>
</gene>
<accession>A0AA38MH74</accession>
<dbReference type="GO" id="GO:0004252">
    <property type="term" value="F:serine-type endopeptidase activity"/>
    <property type="evidence" value="ECO:0007669"/>
    <property type="project" value="InterPro"/>
</dbReference>
<dbReference type="InterPro" id="IPR043504">
    <property type="entry name" value="Peptidase_S1_PA_chymotrypsin"/>
</dbReference>
<organism evidence="4 5">
    <name type="scientific">Zophobas morio</name>
    <dbReference type="NCBI Taxonomy" id="2755281"/>
    <lineage>
        <taxon>Eukaryota</taxon>
        <taxon>Metazoa</taxon>
        <taxon>Ecdysozoa</taxon>
        <taxon>Arthropoda</taxon>
        <taxon>Hexapoda</taxon>
        <taxon>Insecta</taxon>
        <taxon>Pterygota</taxon>
        <taxon>Neoptera</taxon>
        <taxon>Endopterygota</taxon>
        <taxon>Coleoptera</taxon>
        <taxon>Polyphaga</taxon>
        <taxon>Cucujiformia</taxon>
        <taxon>Tenebrionidae</taxon>
        <taxon>Zophobas</taxon>
    </lineage>
</organism>
<keyword evidence="1" id="KW-1015">Disulfide bond</keyword>
<evidence type="ECO:0000313" key="4">
    <source>
        <dbReference type="EMBL" id="KAJ3656346.1"/>
    </source>
</evidence>
<feature type="domain" description="Peptidase S1" evidence="3">
    <location>
        <begin position="33"/>
        <end position="265"/>
    </location>
</feature>
<dbReference type="InterPro" id="IPR051333">
    <property type="entry name" value="CLIP_Serine_Protease"/>
</dbReference>
<dbReference type="InterPro" id="IPR001254">
    <property type="entry name" value="Trypsin_dom"/>
</dbReference>
<evidence type="ECO:0000259" key="3">
    <source>
        <dbReference type="PROSITE" id="PS50240"/>
    </source>
</evidence>
<protein>
    <recommendedName>
        <fullName evidence="3">Peptidase S1 domain-containing protein</fullName>
    </recommendedName>
</protein>
<sequence length="266" mass="29381">MKKIITLLITYFALARNSYELLAAKSVDFETRIIGGHPAFTEQFPFAAAIEVQTPTSKFFCGGTLYGRQWIITAGQCVDGAILFTIHLGSISLEKEDSARLTLASSQYYLHPEYNAQTLDNDIGLIKLRMAIELTDFIKPIAALAFSDLPDQSYLRIIGWGQTSDSNPSLASQLQYVYVSTLSNQECRITYGNQLTDNMVCIEGNYNEGSCYGDTGSPLVDVYGKYELVHVGLASFVSGNGCESTDPSGYTRTYPYVNWIKNITSV</sequence>
<keyword evidence="5" id="KW-1185">Reference proteome</keyword>
<dbReference type="EMBL" id="JALNTZ010000004">
    <property type="protein sequence ID" value="KAJ3656346.1"/>
    <property type="molecule type" value="Genomic_DNA"/>
</dbReference>
<dbReference type="SUPFAM" id="SSF50494">
    <property type="entry name" value="Trypsin-like serine proteases"/>
    <property type="match status" value="1"/>
</dbReference>
<reference evidence="4" key="1">
    <citation type="journal article" date="2023" name="G3 (Bethesda)">
        <title>Whole genome assemblies of Zophobas morio and Tenebrio molitor.</title>
        <authorList>
            <person name="Kaur S."/>
            <person name="Stinson S.A."/>
            <person name="diCenzo G.C."/>
        </authorList>
    </citation>
    <scope>NUCLEOTIDE SEQUENCE</scope>
    <source>
        <strain evidence="4">QUZm001</strain>
    </source>
</reference>
<proteinExistence type="predicted"/>
<feature type="signal peptide" evidence="2">
    <location>
        <begin position="1"/>
        <end position="15"/>
    </location>
</feature>
<dbReference type="PROSITE" id="PS50240">
    <property type="entry name" value="TRYPSIN_DOM"/>
    <property type="match status" value="1"/>
</dbReference>
<comment type="caution">
    <text evidence="4">The sequence shown here is derived from an EMBL/GenBank/DDBJ whole genome shotgun (WGS) entry which is preliminary data.</text>
</comment>
<dbReference type="AlphaFoldDB" id="A0AA38MH74"/>
<dbReference type="GO" id="GO:0006508">
    <property type="term" value="P:proteolysis"/>
    <property type="evidence" value="ECO:0007669"/>
    <property type="project" value="InterPro"/>
</dbReference>
<dbReference type="PANTHER" id="PTHR24260:SF136">
    <property type="entry name" value="GH08193P-RELATED"/>
    <property type="match status" value="1"/>
</dbReference>
<dbReference type="Proteomes" id="UP001168821">
    <property type="component" value="Unassembled WGS sequence"/>
</dbReference>
<dbReference type="Gene3D" id="2.40.10.10">
    <property type="entry name" value="Trypsin-like serine proteases"/>
    <property type="match status" value="2"/>
</dbReference>
<keyword evidence="2" id="KW-0732">Signal</keyword>
<feature type="chain" id="PRO_5041218846" description="Peptidase S1 domain-containing protein" evidence="2">
    <location>
        <begin position="16"/>
        <end position="266"/>
    </location>
</feature>
<dbReference type="FunFam" id="2.40.10.10:FF:000068">
    <property type="entry name" value="transmembrane protease serine 2"/>
    <property type="match status" value="1"/>
</dbReference>
<dbReference type="InterPro" id="IPR001314">
    <property type="entry name" value="Peptidase_S1A"/>
</dbReference>
<evidence type="ECO:0000313" key="5">
    <source>
        <dbReference type="Proteomes" id="UP001168821"/>
    </source>
</evidence>
<name>A0AA38MH74_9CUCU</name>
<dbReference type="SMART" id="SM00020">
    <property type="entry name" value="Tryp_SPc"/>
    <property type="match status" value="1"/>
</dbReference>